<comment type="cofactor">
    <cofactor evidence="4">
        <name>Zn(2+)</name>
        <dbReference type="ChEBI" id="CHEBI:29105"/>
    </cofactor>
</comment>
<dbReference type="SUPFAM" id="SSF50129">
    <property type="entry name" value="GroES-like"/>
    <property type="match status" value="1"/>
</dbReference>
<comment type="similarity">
    <text evidence="4">Belongs to the zinc-containing alcohol dehydrogenase family.</text>
</comment>
<dbReference type="InterPro" id="IPR011032">
    <property type="entry name" value="GroES-like_sf"/>
</dbReference>
<dbReference type="GO" id="GO:0016616">
    <property type="term" value="F:oxidoreductase activity, acting on the CH-OH group of donors, NAD or NADP as acceptor"/>
    <property type="evidence" value="ECO:0007669"/>
    <property type="project" value="UniProtKB-ARBA"/>
</dbReference>
<dbReference type="InterPro" id="IPR002328">
    <property type="entry name" value="ADH_Zn_CS"/>
</dbReference>
<proteinExistence type="inferred from homology"/>
<evidence type="ECO:0000259" key="5">
    <source>
        <dbReference type="SMART" id="SM00829"/>
    </source>
</evidence>
<evidence type="ECO:0000256" key="2">
    <source>
        <dbReference type="ARBA" id="ARBA00022833"/>
    </source>
</evidence>
<dbReference type="InterPro" id="IPR020843">
    <property type="entry name" value="ER"/>
</dbReference>
<dbReference type="InterPro" id="IPR036291">
    <property type="entry name" value="NAD(P)-bd_dom_sf"/>
</dbReference>
<dbReference type="Gene3D" id="3.40.50.720">
    <property type="entry name" value="NAD(P)-binding Rossmann-like Domain"/>
    <property type="match status" value="1"/>
</dbReference>
<dbReference type="PANTHER" id="PTHR43401">
    <property type="entry name" value="L-THREONINE 3-DEHYDROGENASE"/>
    <property type="match status" value="1"/>
</dbReference>
<sequence length="331" mass="35560">MKAAILKNARELVVEDVPEPKIALDEVLVRIAACGICGTDLHLYKYGALNPNQKMGHESAGTIEQLGDGVDHFHAGDRVAVLGRVPCGRCHWCLRSRHHICPNRADLRGGFSEFIAAKQEMLAPIPGQMTFAEAACMEPMAVSVHGVRLAGITDRDGVVVTGAGPIGLFAAAYLRHLGVRGLVVSEPSAHRREVAAQWADRVVNPLDEDLADTARTVLNPGADVVVECSGQQAVLEEAFHLLNFAGKVLLLGTCLENVGFNPATMLVRELAFQASYGCDMQEVLDCIDLVGNGRIDIKPIISGTASIEELPDVFERLCGPNDDIKLLMING</sequence>
<dbReference type="Pfam" id="PF08240">
    <property type="entry name" value="ADH_N"/>
    <property type="match status" value="1"/>
</dbReference>
<dbReference type="InterPro" id="IPR013154">
    <property type="entry name" value="ADH-like_N"/>
</dbReference>
<evidence type="ECO:0000256" key="1">
    <source>
        <dbReference type="ARBA" id="ARBA00022723"/>
    </source>
</evidence>
<feature type="domain" description="Enoyl reductase (ER)" evidence="5">
    <location>
        <begin position="7"/>
        <end position="328"/>
    </location>
</feature>
<organism evidence="6 7">
    <name type="scientific">Abyssobacteria bacterium (strain SURF_5)</name>
    <dbReference type="NCBI Taxonomy" id="2093360"/>
    <lineage>
        <taxon>Bacteria</taxon>
        <taxon>Pseudomonadati</taxon>
        <taxon>Candidatus Hydrogenedentota</taxon>
        <taxon>Candidatus Abyssobacteria</taxon>
    </lineage>
</organism>
<accession>A0A3A4P0S4</accession>
<evidence type="ECO:0000313" key="7">
    <source>
        <dbReference type="Proteomes" id="UP000265882"/>
    </source>
</evidence>
<dbReference type="InterPro" id="IPR013149">
    <property type="entry name" value="ADH-like_C"/>
</dbReference>
<dbReference type="EMBL" id="QZKU01000009">
    <property type="protein sequence ID" value="RJP26337.1"/>
    <property type="molecule type" value="Genomic_DNA"/>
</dbReference>
<dbReference type="SMART" id="SM00829">
    <property type="entry name" value="PKS_ER"/>
    <property type="match status" value="1"/>
</dbReference>
<dbReference type="AlphaFoldDB" id="A0A3A4P0S4"/>
<comment type="caution">
    <text evidence="6">The sequence shown here is derived from an EMBL/GenBank/DDBJ whole genome shotgun (WGS) entry which is preliminary data.</text>
</comment>
<dbReference type="InterPro" id="IPR050129">
    <property type="entry name" value="Zn_alcohol_dh"/>
</dbReference>
<dbReference type="GO" id="GO:0008270">
    <property type="term" value="F:zinc ion binding"/>
    <property type="evidence" value="ECO:0007669"/>
    <property type="project" value="InterPro"/>
</dbReference>
<dbReference type="PROSITE" id="PS00059">
    <property type="entry name" value="ADH_ZINC"/>
    <property type="match status" value="1"/>
</dbReference>
<dbReference type="Pfam" id="PF00107">
    <property type="entry name" value="ADH_zinc_N"/>
    <property type="match status" value="1"/>
</dbReference>
<dbReference type="Proteomes" id="UP000265882">
    <property type="component" value="Unassembled WGS sequence"/>
</dbReference>
<dbReference type="SUPFAM" id="SSF51735">
    <property type="entry name" value="NAD(P)-binding Rossmann-fold domains"/>
    <property type="match status" value="1"/>
</dbReference>
<evidence type="ECO:0000256" key="4">
    <source>
        <dbReference type="RuleBase" id="RU361277"/>
    </source>
</evidence>
<keyword evidence="3" id="KW-0560">Oxidoreductase</keyword>
<dbReference type="Gene3D" id="3.90.180.10">
    <property type="entry name" value="Medium-chain alcohol dehydrogenases, catalytic domain"/>
    <property type="match status" value="1"/>
</dbReference>
<name>A0A3A4P0S4_ABYX5</name>
<reference evidence="6 7" key="1">
    <citation type="journal article" date="2017" name="ISME J.">
        <title>Energy and carbon metabolisms in a deep terrestrial subsurface fluid microbial community.</title>
        <authorList>
            <person name="Momper L."/>
            <person name="Jungbluth S.P."/>
            <person name="Lee M.D."/>
            <person name="Amend J.P."/>
        </authorList>
    </citation>
    <scope>NUCLEOTIDE SEQUENCE [LARGE SCALE GENOMIC DNA]</scope>
    <source>
        <strain evidence="6">SURF_5</strain>
    </source>
</reference>
<protein>
    <recommendedName>
        <fullName evidence="5">Enoyl reductase (ER) domain-containing protein</fullName>
    </recommendedName>
</protein>
<dbReference type="PANTHER" id="PTHR43401:SF2">
    <property type="entry name" value="L-THREONINE 3-DEHYDROGENASE"/>
    <property type="match status" value="1"/>
</dbReference>
<evidence type="ECO:0000313" key="6">
    <source>
        <dbReference type="EMBL" id="RJP26337.1"/>
    </source>
</evidence>
<keyword evidence="2 4" id="KW-0862">Zinc</keyword>
<evidence type="ECO:0000256" key="3">
    <source>
        <dbReference type="ARBA" id="ARBA00023002"/>
    </source>
</evidence>
<keyword evidence="1 4" id="KW-0479">Metal-binding</keyword>
<gene>
    <name evidence="6" type="ORF">C4520_00690</name>
</gene>